<evidence type="ECO:0000313" key="7">
    <source>
        <dbReference type="Proteomes" id="UP001578633"/>
    </source>
</evidence>
<protein>
    <recommendedName>
        <fullName evidence="5">Symplekin/Pta1 N-terminal domain-containing protein</fullName>
    </recommendedName>
</protein>
<reference evidence="6 7" key="1">
    <citation type="submission" date="2024-09" db="EMBL/GenBank/DDBJ databases">
        <title>T2T genomes of carrot and Alternaria dauci and their utility for understanding host-pathogen interaction during carrot leaf blight disease.</title>
        <authorList>
            <person name="Liu W."/>
            <person name="Xu S."/>
            <person name="Ou C."/>
            <person name="Liu X."/>
            <person name="Zhuang F."/>
            <person name="Deng X.W."/>
        </authorList>
    </citation>
    <scope>NUCLEOTIDE SEQUENCE [LARGE SCALE GENOMIC DNA]</scope>
    <source>
        <strain evidence="6 7">A2016</strain>
    </source>
</reference>
<dbReference type="InterPro" id="IPR016024">
    <property type="entry name" value="ARM-type_fold"/>
</dbReference>
<evidence type="ECO:0000256" key="1">
    <source>
        <dbReference type="ARBA" id="ARBA00004123"/>
    </source>
</evidence>
<dbReference type="GeneID" id="96086762"/>
<dbReference type="InterPro" id="IPR011989">
    <property type="entry name" value="ARM-like"/>
</dbReference>
<feature type="domain" description="Symplekin/Pta1 N-terminal" evidence="5">
    <location>
        <begin position="86"/>
        <end position="305"/>
    </location>
</feature>
<dbReference type="Pfam" id="PF11935">
    <property type="entry name" value="SYMPK_PTA1_N"/>
    <property type="match status" value="1"/>
</dbReference>
<comment type="subcellular location">
    <subcellularLocation>
        <location evidence="1">Nucleus</location>
    </subcellularLocation>
</comment>
<accession>A0ABR3UFL7</accession>
<feature type="compositionally biased region" description="Polar residues" evidence="4">
    <location>
        <begin position="600"/>
        <end position="615"/>
    </location>
</feature>
<dbReference type="SUPFAM" id="SSF48371">
    <property type="entry name" value="ARM repeat"/>
    <property type="match status" value="1"/>
</dbReference>
<keyword evidence="7" id="KW-1185">Reference proteome</keyword>
<evidence type="ECO:0000256" key="3">
    <source>
        <dbReference type="ARBA" id="ARBA00023242"/>
    </source>
</evidence>
<dbReference type="InterPro" id="IPR032460">
    <property type="entry name" value="Symplekin/Pta1_N"/>
</dbReference>
<evidence type="ECO:0000256" key="4">
    <source>
        <dbReference type="SAM" id="MobiDB-lite"/>
    </source>
</evidence>
<comment type="caution">
    <text evidence="6">The sequence shown here is derived from an EMBL/GenBank/DDBJ whole genome shotgun (WGS) entry which is preliminary data.</text>
</comment>
<organism evidence="6 7">
    <name type="scientific">Alternaria dauci</name>
    <dbReference type="NCBI Taxonomy" id="48095"/>
    <lineage>
        <taxon>Eukaryota</taxon>
        <taxon>Fungi</taxon>
        <taxon>Dikarya</taxon>
        <taxon>Ascomycota</taxon>
        <taxon>Pezizomycotina</taxon>
        <taxon>Dothideomycetes</taxon>
        <taxon>Pleosporomycetidae</taxon>
        <taxon>Pleosporales</taxon>
        <taxon>Pleosporineae</taxon>
        <taxon>Pleosporaceae</taxon>
        <taxon>Alternaria</taxon>
        <taxon>Alternaria sect. Porri</taxon>
    </lineage>
</organism>
<dbReference type="PANTHER" id="PTHR15245:SF20">
    <property type="entry name" value="SYMPLEKIN"/>
    <property type="match status" value="1"/>
</dbReference>
<evidence type="ECO:0000313" key="6">
    <source>
        <dbReference type="EMBL" id="KAL1794624.1"/>
    </source>
</evidence>
<keyword evidence="2" id="KW-0507">mRNA processing</keyword>
<dbReference type="PANTHER" id="PTHR15245">
    <property type="entry name" value="SYMPLEKIN-RELATED"/>
    <property type="match status" value="1"/>
</dbReference>
<gene>
    <name evidence="6" type="ORF">ACET3X_006440</name>
</gene>
<sequence>MSSQTIQQMESARSLALGDGRYYPTIIPGVLPIIGYSEDQSIEIQRWGADFLAEAFASPTWPQEVKQQSAPSVLPTLKAYLENVEDKSVIKSAIQAAASVYPLVYKHIVSDPSDAQKWQLMAGIKTNILRRMDTAAPGVRICCVKFLQQVVLVQTPGVADPRRADHNDISLSLVPRDHPLIPYASLEAEGHGLLDRLLDIIHGDHSDGLLVTATLNSLGMLIHRRPNAANKILNSVFNFNPLKLANAPMTPKNKVIMKSIERTTRALLVNIIKRNPENPVNGRIQQFLERMHRTRVEAFDESNRKRPAPSEPTDGLDQAKRQRLVAEPPSRTPSVQPLPPGEVSWRQLYTLNAEGSTANFDVQNFRDPEQLLRIVVPVLQSVNPQKLEQAISAVRARYQTLKQTAAAQPAQPAAAEDEEEYEPDFEPEDAEQLINKLDGIPSNPFPSYGGPSSALAPYKLPEAPPLSAQDVQKYGDMTVHRAFGMLSSVDETQKSKVAKGGFNRLAATDYNRDAWVTILSRLATRASVGLDDPEDGIKDEYAVKSAKGSLRISDMVRDGLYQYILYNWKSRIDVAISWLNEEWYNDMVLAQAGEEDGDSATATNGHNYPSTKSSSGNYHRCILRLLDGILPYIEHTDKIIIRFLSEIPQIDKDILARLKKMAEDPERIDLACSCLHYLYMFRPPVRKLVVDVLAEMWSENERAKPSARKLLVRWRPEVLKEEEGGEQQQQQQQKGVSLPTLVKGESGVGKESANGALEVKAVS</sequence>
<evidence type="ECO:0000256" key="2">
    <source>
        <dbReference type="ARBA" id="ARBA00022664"/>
    </source>
</evidence>
<proteinExistence type="predicted"/>
<dbReference type="Proteomes" id="UP001578633">
    <property type="component" value="Chromosome 6"/>
</dbReference>
<dbReference type="Gene3D" id="1.25.10.10">
    <property type="entry name" value="Leucine-rich Repeat Variant"/>
    <property type="match status" value="1"/>
</dbReference>
<dbReference type="RefSeq" id="XP_069305208.1">
    <property type="nucleotide sequence ID" value="XM_069453276.1"/>
</dbReference>
<feature type="region of interest" description="Disordered" evidence="4">
    <location>
        <begin position="721"/>
        <end position="763"/>
    </location>
</feature>
<feature type="region of interest" description="Disordered" evidence="4">
    <location>
        <begin position="595"/>
        <end position="615"/>
    </location>
</feature>
<feature type="region of interest" description="Disordered" evidence="4">
    <location>
        <begin position="297"/>
        <end position="320"/>
    </location>
</feature>
<dbReference type="EMBL" id="JBHGVX010000006">
    <property type="protein sequence ID" value="KAL1794624.1"/>
    <property type="molecule type" value="Genomic_DNA"/>
</dbReference>
<dbReference type="InterPro" id="IPR021850">
    <property type="entry name" value="Symplekin/Pta1"/>
</dbReference>
<keyword evidence="3" id="KW-0539">Nucleus</keyword>
<evidence type="ECO:0000259" key="5">
    <source>
        <dbReference type="Pfam" id="PF11935"/>
    </source>
</evidence>
<name>A0ABR3UFL7_9PLEO</name>